<dbReference type="AlphaFoldDB" id="A0AAW0R1I3"/>
<dbReference type="SMART" id="SM00516">
    <property type="entry name" value="SEC14"/>
    <property type="match status" value="1"/>
</dbReference>
<feature type="non-terminal residue" evidence="3">
    <location>
        <position position="1"/>
    </location>
</feature>
<organism evidence="3 4">
    <name type="scientific">Apiospora kogelbergensis</name>
    <dbReference type="NCBI Taxonomy" id="1337665"/>
    <lineage>
        <taxon>Eukaryota</taxon>
        <taxon>Fungi</taxon>
        <taxon>Dikarya</taxon>
        <taxon>Ascomycota</taxon>
        <taxon>Pezizomycotina</taxon>
        <taxon>Sordariomycetes</taxon>
        <taxon>Xylariomycetidae</taxon>
        <taxon>Amphisphaeriales</taxon>
        <taxon>Apiosporaceae</taxon>
        <taxon>Apiospora</taxon>
    </lineage>
</organism>
<dbReference type="Gene3D" id="3.40.525.10">
    <property type="entry name" value="CRAL-TRIO lipid binding domain"/>
    <property type="match status" value="1"/>
</dbReference>
<dbReference type="InterPro" id="IPR036273">
    <property type="entry name" value="CRAL/TRIO_N_dom_sf"/>
</dbReference>
<dbReference type="SMART" id="SM01100">
    <property type="entry name" value="CRAL_TRIO_N"/>
    <property type="match status" value="1"/>
</dbReference>
<evidence type="ECO:0000259" key="2">
    <source>
        <dbReference type="PROSITE" id="PS50191"/>
    </source>
</evidence>
<accession>A0AAW0R1I3</accession>
<dbReference type="Proteomes" id="UP001392437">
    <property type="component" value="Unassembled WGS sequence"/>
</dbReference>
<comment type="caution">
    <text evidence="3">The sequence shown here is derived from an EMBL/GenBank/DDBJ whole genome shotgun (WGS) entry which is preliminary data.</text>
</comment>
<dbReference type="PANTHER" id="PTHR46590">
    <property type="entry name" value="PHOSPHATIDYLINOSITOL TRANSFER PROTEIN CSR1-RELATED"/>
    <property type="match status" value="1"/>
</dbReference>
<protein>
    <recommendedName>
        <fullName evidence="2">CRAL-TRIO domain-containing protein</fullName>
    </recommendedName>
</protein>
<dbReference type="SUPFAM" id="SSF46938">
    <property type="entry name" value="CRAL/TRIO N-terminal domain"/>
    <property type="match status" value="1"/>
</dbReference>
<feature type="region of interest" description="Disordered" evidence="1">
    <location>
        <begin position="32"/>
        <end position="66"/>
    </location>
</feature>
<gene>
    <name evidence="3" type="ORF">PG999_005244</name>
</gene>
<dbReference type="SUPFAM" id="SSF52087">
    <property type="entry name" value="CRAL/TRIO domain"/>
    <property type="match status" value="1"/>
</dbReference>
<dbReference type="InterPro" id="IPR036865">
    <property type="entry name" value="CRAL-TRIO_dom_sf"/>
</dbReference>
<dbReference type="InterPro" id="IPR001251">
    <property type="entry name" value="CRAL-TRIO_dom"/>
</dbReference>
<dbReference type="EMBL" id="JAQQWP010000004">
    <property type="protein sequence ID" value="KAK8121124.1"/>
    <property type="molecule type" value="Genomic_DNA"/>
</dbReference>
<name>A0AAW0R1I3_9PEZI</name>
<sequence>IMELLEGRVGNLTPEQESKLIEMWAVVLRRCGSHSPSPGGGNDATDSSPKEAPMTDQTANSKVAEMSPEEIRSALWAMVQAEHPDGLFLRFLRARKWDVDKAVTMLVATLQWRTKVMHVEEILRDGEGLALEEESSTGDSATQRRGKDFMFQMRAGKCIVRGVDKSGRPVCIVRVRQHFQRDQSEEVLKRWVVYVIETARLAITPPCDTAALIFDLTGFGMGNLDYVLVKFIIECFEANYPEMLGKVMVHKAPWIFTGIWKLVSTWIADPVIANKISFTANTKELSQYIDPEGLPKELGGKDPWEYSYVEPITDENAKMRDTVTKEQLLAARAVLEKEFEEATRQWISKPKDEDTKTRRNELAARIIKENYWQLDPYIRARSLWDRIGMRTPEGDINYFPEKTTHGNGNGKGSA</sequence>
<dbReference type="Pfam" id="PF00650">
    <property type="entry name" value="CRAL_TRIO"/>
    <property type="match status" value="1"/>
</dbReference>
<proteinExistence type="predicted"/>
<dbReference type="CDD" id="cd00170">
    <property type="entry name" value="SEC14"/>
    <property type="match status" value="1"/>
</dbReference>
<evidence type="ECO:0000313" key="3">
    <source>
        <dbReference type="EMBL" id="KAK8121124.1"/>
    </source>
</evidence>
<feature type="domain" description="CRAL-TRIO" evidence="2">
    <location>
        <begin position="160"/>
        <end position="306"/>
    </location>
</feature>
<reference evidence="3 4" key="1">
    <citation type="submission" date="2023-01" db="EMBL/GenBank/DDBJ databases">
        <title>Analysis of 21 Apiospora genomes using comparative genomics revels a genus with tremendous synthesis potential of carbohydrate active enzymes and secondary metabolites.</title>
        <authorList>
            <person name="Sorensen T."/>
        </authorList>
    </citation>
    <scope>NUCLEOTIDE SEQUENCE [LARGE SCALE GENOMIC DNA]</scope>
    <source>
        <strain evidence="3 4">CBS 117206</strain>
    </source>
</reference>
<dbReference type="PROSITE" id="PS50191">
    <property type="entry name" value="CRAL_TRIO"/>
    <property type="match status" value="1"/>
</dbReference>
<keyword evidence="4" id="KW-1185">Reference proteome</keyword>
<dbReference type="Pfam" id="PF03765">
    <property type="entry name" value="CRAL_TRIO_N"/>
    <property type="match status" value="1"/>
</dbReference>
<dbReference type="InterPro" id="IPR011074">
    <property type="entry name" value="CRAL/TRIO_N_dom"/>
</dbReference>
<evidence type="ECO:0000256" key="1">
    <source>
        <dbReference type="SAM" id="MobiDB-lite"/>
    </source>
</evidence>
<evidence type="ECO:0000313" key="4">
    <source>
        <dbReference type="Proteomes" id="UP001392437"/>
    </source>
</evidence>
<dbReference type="PANTHER" id="PTHR46590:SF1">
    <property type="entry name" value="PHOSPHATIDYLINOSITOL TRANSFER PROTEIN CSR1"/>
    <property type="match status" value="1"/>
</dbReference>
<dbReference type="InterPro" id="IPR052432">
    <property type="entry name" value="PITP/CRAL-TRIO"/>
</dbReference>